<dbReference type="PANTHER" id="PTHR38588:SF1">
    <property type="entry name" value="BLL0334 PROTEIN"/>
    <property type="match status" value="1"/>
</dbReference>
<dbReference type="SUPFAM" id="SSF55961">
    <property type="entry name" value="Bet v1-like"/>
    <property type="match status" value="1"/>
</dbReference>
<name>A0ABP6T068_9ACTN</name>
<dbReference type="PANTHER" id="PTHR38588">
    <property type="entry name" value="BLL0334 PROTEIN"/>
    <property type="match status" value="1"/>
</dbReference>
<proteinExistence type="predicted"/>
<evidence type="ECO:0008006" key="3">
    <source>
        <dbReference type="Google" id="ProtNLM"/>
    </source>
</evidence>
<evidence type="ECO:0000313" key="1">
    <source>
        <dbReference type="EMBL" id="GAA3389122.1"/>
    </source>
</evidence>
<evidence type="ECO:0000313" key="2">
    <source>
        <dbReference type="Proteomes" id="UP001501676"/>
    </source>
</evidence>
<dbReference type="Pfam" id="PF06240">
    <property type="entry name" value="COXG"/>
    <property type="match status" value="1"/>
</dbReference>
<dbReference type="InterPro" id="IPR023393">
    <property type="entry name" value="START-like_dom_sf"/>
</dbReference>
<accession>A0ABP6T068</accession>
<reference evidence="2" key="1">
    <citation type="journal article" date="2019" name="Int. J. Syst. Evol. Microbiol.">
        <title>The Global Catalogue of Microorganisms (GCM) 10K type strain sequencing project: providing services to taxonomists for standard genome sequencing and annotation.</title>
        <authorList>
            <consortium name="The Broad Institute Genomics Platform"/>
            <consortium name="The Broad Institute Genome Sequencing Center for Infectious Disease"/>
            <person name="Wu L."/>
            <person name="Ma J."/>
        </authorList>
    </citation>
    <scope>NUCLEOTIDE SEQUENCE [LARGE SCALE GENOMIC DNA]</scope>
    <source>
        <strain evidence="2">JCM 9458</strain>
    </source>
</reference>
<comment type="caution">
    <text evidence="1">The sequence shown here is derived from an EMBL/GenBank/DDBJ whole genome shotgun (WGS) entry which is preliminary data.</text>
</comment>
<organism evidence="1 2">
    <name type="scientific">Cryptosporangium minutisporangium</name>
    <dbReference type="NCBI Taxonomy" id="113569"/>
    <lineage>
        <taxon>Bacteria</taxon>
        <taxon>Bacillati</taxon>
        <taxon>Actinomycetota</taxon>
        <taxon>Actinomycetes</taxon>
        <taxon>Cryptosporangiales</taxon>
        <taxon>Cryptosporangiaceae</taxon>
        <taxon>Cryptosporangium</taxon>
    </lineage>
</organism>
<dbReference type="Proteomes" id="UP001501676">
    <property type="component" value="Unassembled WGS sequence"/>
</dbReference>
<dbReference type="CDD" id="cd07823">
    <property type="entry name" value="SRPBCC_5"/>
    <property type="match status" value="1"/>
</dbReference>
<keyword evidence="2" id="KW-1185">Reference proteome</keyword>
<sequence>MTIPVPPPAAWRVLLDLERIAPCVPGATLTGRDGDRFRGQLKVKLGPIGLLYDGVVTFVSRDEDAGVAVLEATGREKRGNGTAKAIVTCRLVGTDAATDVHVQTDLAITGKPAQFGRGALAEVAGALVAQFANNLRMELAGLK</sequence>
<dbReference type="Gene3D" id="3.30.530.20">
    <property type="match status" value="1"/>
</dbReference>
<dbReference type="InterPro" id="IPR010419">
    <property type="entry name" value="CO_DH_gsu"/>
</dbReference>
<gene>
    <name evidence="1" type="ORF">GCM10020369_38010</name>
</gene>
<dbReference type="EMBL" id="BAAAYN010000024">
    <property type="protein sequence ID" value="GAA3389122.1"/>
    <property type="molecule type" value="Genomic_DNA"/>
</dbReference>
<protein>
    <recommendedName>
        <fullName evidence="3">Carbon monoxide dehydrogenase</fullName>
    </recommendedName>
</protein>